<reference evidence="1" key="2">
    <citation type="journal article" date="2022" name="New Phytol.">
        <title>Evolutionary transition to the ectomycorrhizal habit in the genomes of a hyperdiverse lineage of mushroom-forming fungi.</title>
        <authorList>
            <person name="Looney B."/>
            <person name="Miyauchi S."/>
            <person name="Morin E."/>
            <person name="Drula E."/>
            <person name="Courty P.E."/>
            <person name="Kohler A."/>
            <person name="Kuo A."/>
            <person name="LaButti K."/>
            <person name="Pangilinan J."/>
            <person name="Lipzen A."/>
            <person name="Riley R."/>
            <person name="Andreopoulos W."/>
            <person name="He G."/>
            <person name="Johnson J."/>
            <person name="Nolan M."/>
            <person name="Tritt A."/>
            <person name="Barry K.W."/>
            <person name="Grigoriev I.V."/>
            <person name="Nagy L.G."/>
            <person name="Hibbett D."/>
            <person name="Henrissat B."/>
            <person name="Matheny P.B."/>
            <person name="Labbe J."/>
            <person name="Martin F.M."/>
        </authorList>
    </citation>
    <scope>NUCLEOTIDE SEQUENCE</scope>
    <source>
        <strain evidence="1">EC-137</strain>
    </source>
</reference>
<organism evidence="1 2">
    <name type="scientific">Vararia minispora EC-137</name>
    <dbReference type="NCBI Taxonomy" id="1314806"/>
    <lineage>
        <taxon>Eukaryota</taxon>
        <taxon>Fungi</taxon>
        <taxon>Dikarya</taxon>
        <taxon>Basidiomycota</taxon>
        <taxon>Agaricomycotina</taxon>
        <taxon>Agaricomycetes</taxon>
        <taxon>Russulales</taxon>
        <taxon>Lachnocladiaceae</taxon>
        <taxon>Vararia</taxon>
    </lineage>
</organism>
<protein>
    <submittedName>
        <fullName evidence="1">IGR protein motif-domain-containing protein</fullName>
    </submittedName>
</protein>
<proteinExistence type="predicted"/>
<name>A0ACB8QHU3_9AGAM</name>
<evidence type="ECO:0000313" key="2">
    <source>
        <dbReference type="Proteomes" id="UP000814128"/>
    </source>
</evidence>
<reference evidence="1" key="1">
    <citation type="submission" date="2021-02" db="EMBL/GenBank/DDBJ databases">
        <authorList>
            <consortium name="DOE Joint Genome Institute"/>
            <person name="Ahrendt S."/>
            <person name="Looney B.P."/>
            <person name="Miyauchi S."/>
            <person name="Morin E."/>
            <person name="Drula E."/>
            <person name="Courty P.E."/>
            <person name="Chicoki N."/>
            <person name="Fauchery L."/>
            <person name="Kohler A."/>
            <person name="Kuo A."/>
            <person name="Labutti K."/>
            <person name="Pangilinan J."/>
            <person name="Lipzen A."/>
            <person name="Riley R."/>
            <person name="Andreopoulos W."/>
            <person name="He G."/>
            <person name="Johnson J."/>
            <person name="Barry K.W."/>
            <person name="Grigoriev I.V."/>
            <person name="Nagy L."/>
            <person name="Hibbett D."/>
            <person name="Henrissat B."/>
            <person name="Matheny P.B."/>
            <person name="Labbe J."/>
            <person name="Martin F."/>
        </authorList>
    </citation>
    <scope>NUCLEOTIDE SEQUENCE</scope>
    <source>
        <strain evidence="1">EC-137</strain>
    </source>
</reference>
<accession>A0ACB8QHU3</accession>
<evidence type="ECO:0000313" key="1">
    <source>
        <dbReference type="EMBL" id="KAI0031391.1"/>
    </source>
</evidence>
<dbReference type="Proteomes" id="UP000814128">
    <property type="component" value="Unassembled WGS sequence"/>
</dbReference>
<dbReference type="EMBL" id="MU273582">
    <property type="protein sequence ID" value="KAI0031391.1"/>
    <property type="molecule type" value="Genomic_DNA"/>
</dbReference>
<keyword evidence="2" id="KW-1185">Reference proteome</keyword>
<sequence>MSYSLCARVRAFAPSCARLYSGGISARPVPPPRGGITTPHLFLQAIGRQAETKISFGTWEELFQADKASLKEAGVEVRDRRYILWCVQKFRLGEDPKGFAHELKPKKKIRGRGPAVQNGKRIRSRRKR</sequence>
<comment type="caution">
    <text evidence="1">The sequence shown here is derived from an EMBL/GenBank/DDBJ whole genome shotgun (WGS) entry which is preliminary data.</text>
</comment>
<gene>
    <name evidence="1" type="ORF">K488DRAFT_79094</name>
</gene>